<proteinExistence type="predicted"/>
<evidence type="ECO:0000313" key="4">
    <source>
        <dbReference type="Proteomes" id="UP000051950"/>
    </source>
</evidence>
<gene>
    <name evidence="3" type="ORF">ASU31_05220</name>
</gene>
<comment type="caution">
    <text evidence="3">The sequence shown here is derived from an EMBL/GenBank/DDBJ whole genome shotgun (WGS) entry which is preliminary data.</text>
</comment>
<evidence type="ECO:0000313" key="3">
    <source>
        <dbReference type="EMBL" id="KRT17076.1"/>
    </source>
</evidence>
<keyword evidence="4" id="KW-1185">Reference proteome</keyword>
<protein>
    <recommendedName>
        <fullName evidence="2">Putative auto-transporter adhesin head GIN domain-containing protein</fullName>
    </recommendedName>
</protein>
<sequence length="243" mass="24662">MKKIFAILLASLTLTSSINVIAKNQISHNISKNNSDDREVKNFNGVAAAGPINVIVTLGNSESCRLEGDADALASIVTEVKGNVLVIRPQTSITSWTRKYEGKKITAYVTAKELASLTVSGDGSLSVNGKISTGSLTTTVSGSGSIKATADVDNYNGVISGSGAINITGSADHAKVVISSSGTFAGKSFSTKTLTSTISGSGTVNIAVSESIRAVISGSGSVNYSGNPSVDKTVVGSGGVRKV</sequence>
<dbReference type="InterPro" id="IPR021255">
    <property type="entry name" value="DUF2807"/>
</dbReference>
<evidence type="ECO:0000256" key="1">
    <source>
        <dbReference type="SAM" id="SignalP"/>
    </source>
</evidence>
<reference evidence="3 4" key="1">
    <citation type="submission" date="2015-11" db="EMBL/GenBank/DDBJ databases">
        <title>Sequence of Pedobacter ginsenosidimutans.</title>
        <authorList>
            <person name="Carson E."/>
            <person name="Keyser V."/>
            <person name="Newman J."/>
            <person name="Miller J."/>
        </authorList>
    </citation>
    <scope>NUCLEOTIDE SEQUENCE [LARGE SCALE GENOMIC DNA]</scope>
    <source>
        <strain evidence="3 4">KACC 14530</strain>
    </source>
</reference>
<evidence type="ECO:0000259" key="2">
    <source>
        <dbReference type="Pfam" id="PF10988"/>
    </source>
</evidence>
<dbReference type="EMBL" id="LMZQ01000003">
    <property type="protein sequence ID" value="KRT17076.1"/>
    <property type="molecule type" value="Genomic_DNA"/>
</dbReference>
<dbReference type="PANTHER" id="PTHR39200">
    <property type="entry name" value="HYPOTHETICAL EXPORTED PROTEIN"/>
    <property type="match status" value="1"/>
</dbReference>
<keyword evidence="1" id="KW-0732">Signal</keyword>
<feature type="signal peptide" evidence="1">
    <location>
        <begin position="1"/>
        <end position="22"/>
    </location>
</feature>
<dbReference type="AlphaFoldDB" id="A0A0T5VU66"/>
<dbReference type="Pfam" id="PF10988">
    <property type="entry name" value="DUF2807"/>
    <property type="match status" value="1"/>
</dbReference>
<feature type="chain" id="PRO_5006665804" description="Putative auto-transporter adhesin head GIN domain-containing protein" evidence="1">
    <location>
        <begin position="23"/>
        <end position="243"/>
    </location>
</feature>
<dbReference type="RefSeq" id="WP_057931323.1">
    <property type="nucleotide sequence ID" value="NZ_LMZQ01000003.1"/>
</dbReference>
<dbReference type="OrthoDB" id="794214at2"/>
<dbReference type="Proteomes" id="UP000051950">
    <property type="component" value="Unassembled WGS sequence"/>
</dbReference>
<dbReference type="Gene3D" id="2.160.20.120">
    <property type="match status" value="1"/>
</dbReference>
<organism evidence="3 4">
    <name type="scientific">Pedobacter ginsenosidimutans</name>
    <dbReference type="NCBI Taxonomy" id="687842"/>
    <lineage>
        <taxon>Bacteria</taxon>
        <taxon>Pseudomonadati</taxon>
        <taxon>Bacteroidota</taxon>
        <taxon>Sphingobacteriia</taxon>
        <taxon>Sphingobacteriales</taxon>
        <taxon>Sphingobacteriaceae</taxon>
        <taxon>Pedobacter</taxon>
    </lineage>
</organism>
<accession>A0A0T5VU66</accession>
<name>A0A0T5VU66_9SPHI</name>
<dbReference type="STRING" id="687842.ASU31_05220"/>
<dbReference type="PANTHER" id="PTHR39200:SF1">
    <property type="entry name" value="AUTO-TRANSPORTER ADHESIN HEAD GIN DOMAIN-CONTAINING PROTEIN-RELATED"/>
    <property type="match status" value="1"/>
</dbReference>
<feature type="domain" description="Putative auto-transporter adhesin head GIN" evidence="2">
    <location>
        <begin position="42"/>
        <end position="228"/>
    </location>
</feature>